<name>A0A7C4EWA1_9BACT</name>
<dbReference type="SUPFAM" id="SSF55486">
    <property type="entry name" value="Metalloproteases ('zincins'), catalytic domain"/>
    <property type="match status" value="1"/>
</dbReference>
<proteinExistence type="predicted"/>
<accession>A0A7C4EWA1</accession>
<protein>
    <recommendedName>
        <fullName evidence="2">Peptidase M3</fullName>
    </recommendedName>
</protein>
<comment type="caution">
    <text evidence="1">The sequence shown here is derived from an EMBL/GenBank/DDBJ whole genome shotgun (WGS) entry which is preliminary data.</text>
</comment>
<dbReference type="EMBL" id="DTGT01000359">
    <property type="protein sequence ID" value="HGH61814.1"/>
    <property type="molecule type" value="Genomic_DNA"/>
</dbReference>
<evidence type="ECO:0000313" key="1">
    <source>
        <dbReference type="EMBL" id="HGH61814.1"/>
    </source>
</evidence>
<sequence>MSQLTLEKIRDEINAVHTELARKALESRLGKPSVLNTGDILESHPIPIRPKTWEFLRKQLKKADSQDSRERIERLFHACADLAIHEQVASLADMLNFYMERGRMHVAGEKVPALEVVPWLQAQADFDKREAMLFECVIFNKGIINPMLLGMLELTIRTAREKFGFSDYASFCEAKKGVDFSQSAHAFENYLEETRDAYHSAMKSWAEDVVGRPFAALGRFHALYLLRIRDFDGYFPVASLRDKIVRTFQGMGFDLAARPDISINIDAYTAKNPDAVCIGVEIPGDVHVLMKPVGGLIDVETLLHEVGHAFYLSHFDRDLPLEYRRLYRSTALDEAFAFLFMELIENPVWQEQVGGLCSEDAARLTRLSRLRRLCLVRRYIGKFLAELELHRVGDIKNAEPYCRRLHEATGFVYEPEGYLVDMEPDFYSFDYLWAWTGAYAMRQYLESEFGHAWFQSREAGDFLKTVASTGRRYSLDETLTHFCGIKPELPDFSTVH</sequence>
<dbReference type="AlphaFoldDB" id="A0A7C4EWA1"/>
<reference evidence="1" key="1">
    <citation type="journal article" date="2020" name="mSystems">
        <title>Genome- and Community-Level Interaction Insights into Carbon Utilization and Element Cycling Functions of Hydrothermarchaeota in Hydrothermal Sediment.</title>
        <authorList>
            <person name="Zhou Z."/>
            <person name="Liu Y."/>
            <person name="Xu W."/>
            <person name="Pan J."/>
            <person name="Luo Z.H."/>
            <person name="Li M."/>
        </authorList>
    </citation>
    <scope>NUCLEOTIDE SEQUENCE [LARGE SCALE GENOMIC DNA]</scope>
    <source>
        <strain evidence="1">SpSt-769</strain>
    </source>
</reference>
<organism evidence="1">
    <name type="scientific">Desulfomonile tiedjei</name>
    <dbReference type="NCBI Taxonomy" id="2358"/>
    <lineage>
        <taxon>Bacteria</taxon>
        <taxon>Pseudomonadati</taxon>
        <taxon>Thermodesulfobacteriota</taxon>
        <taxon>Desulfomonilia</taxon>
        <taxon>Desulfomonilales</taxon>
        <taxon>Desulfomonilaceae</taxon>
        <taxon>Desulfomonile</taxon>
    </lineage>
</organism>
<dbReference type="Gene3D" id="1.10.1370.30">
    <property type="match status" value="1"/>
</dbReference>
<gene>
    <name evidence="1" type="ORF">ENV54_11010</name>
</gene>
<evidence type="ECO:0008006" key="2">
    <source>
        <dbReference type="Google" id="ProtNLM"/>
    </source>
</evidence>